<feature type="compositionally biased region" description="Pro residues" evidence="1">
    <location>
        <begin position="415"/>
        <end position="424"/>
    </location>
</feature>
<evidence type="ECO:0000313" key="2">
    <source>
        <dbReference type="Proteomes" id="UP001652622"/>
    </source>
</evidence>
<evidence type="ECO:0000313" key="3">
    <source>
        <dbReference type="RefSeq" id="XP_060547524.1"/>
    </source>
</evidence>
<dbReference type="GeneID" id="132711791"/>
<feature type="compositionally biased region" description="Basic and acidic residues" evidence="1">
    <location>
        <begin position="12"/>
        <end position="28"/>
    </location>
</feature>
<sequence>MAKVRGLPCPGTKERQLPFGEKPVDSGKHPAPPPLLARGCPQGPGEPQQCHSLPPNRARLLLRREAAGPRLGRAAGQPGQEEQAGGREKPSGAKLETLQLLEVLRRTWRPPPPPPAKKHAGPQRGEGGSERHGAPPALPLPPRLLGGTSAAGQRPVQAGRRGLVSRQVTPPSWRSSGSLRGRGPIIAPCPGSGQGRKGASPREAPAKGAPLGSTGRLSRGRQHEGARQPLNSRRVAARSRRPRARLTTAACLPRQRAHPAVVDKALSPRPPPGQPRRGSGGGSSKARPASPGTAAAAYLLPSRLRPSAPHRGRGGRARGRIRPELRSRAELADRPAGVERGAPFGGDARGASRGAGSERDRRGGRGKGRSRRRPRAPCSGISRTDRSPPVFPLGRPPGRLPEGQGSAVLPTESEPSPPRPPLPLTPKLGKPRGRRPASGFSSGKAASGPAPSSACAPAFREGCRQGRIPERPGGFPSGVRDSKQAGRPPGGTGFGLPLPSLFPEQAALGWAEAAGSAGFSQESPGRGRNSRNAGRRRAGQRRLQQAAFLGLEAGGRLATPAWSADGQRGRRKAAGRLN</sequence>
<name>A0ABM3ZGM5_PANGU</name>
<feature type="region of interest" description="Disordered" evidence="1">
    <location>
        <begin position="1"/>
        <end position="500"/>
    </location>
</feature>
<feature type="compositionally biased region" description="Basic residues" evidence="1">
    <location>
        <begin position="308"/>
        <end position="320"/>
    </location>
</feature>
<feature type="compositionally biased region" description="Low complexity" evidence="1">
    <location>
        <begin position="170"/>
        <end position="184"/>
    </location>
</feature>
<feature type="region of interest" description="Disordered" evidence="1">
    <location>
        <begin position="513"/>
        <end position="578"/>
    </location>
</feature>
<feature type="compositionally biased region" description="Basic residues" evidence="1">
    <location>
        <begin position="364"/>
        <end position="375"/>
    </location>
</feature>
<feature type="compositionally biased region" description="Basic residues" evidence="1">
    <location>
        <begin position="569"/>
        <end position="578"/>
    </location>
</feature>
<feature type="compositionally biased region" description="Basic residues" evidence="1">
    <location>
        <begin position="235"/>
        <end position="244"/>
    </location>
</feature>
<feature type="compositionally biased region" description="Low complexity" evidence="1">
    <location>
        <begin position="284"/>
        <end position="297"/>
    </location>
</feature>
<feature type="compositionally biased region" description="Basic and acidic residues" evidence="1">
    <location>
        <begin position="321"/>
        <end position="337"/>
    </location>
</feature>
<evidence type="ECO:0000256" key="1">
    <source>
        <dbReference type="SAM" id="MobiDB-lite"/>
    </source>
</evidence>
<reference evidence="3" key="1">
    <citation type="submission" date="2025-08" db="UniProtKB">
        <authorList>
            <consortium name="RefSeq"/>
        </authorList>
    </citation>
    <scope>IDENTIFICATION</scope>
    <source>
        <tissue evidence="3">Blood</tissue>
    </source>
</reference>
<feature type="compositionally biased region" description="Pro residues" evidence="1">
    <location>
        <begin position="389"/>
        <end position="399"/>
    </location>
</feature>
<dbReference type="Proteomes" id="UP001652622">
    <property type="component" value="Unplaced"/>
</dbReference>
<proteinExistence type="predicted"/>
<organism evidence="2 3">
    <name type="scientific">Pantherophis guttatus</name>
    <name type="common">Corn snake</name>
    <name type="synonym">Elaphe guttata</name>
    <dbReference type="NCBI Taxonomy" id="94885"/>
    <lineage>
        <taxon>Eukaryota</taxon>
        <taxon>Metazoa</taxon>
        <taxon>Chordata</taxon>
        <taxon>Craniata</taxon>
        <taxon>Vertebrata</taxon>
        <taxon>Euteleostomi</taxon>
        <taxon>Lepidosauria</taxon>
        <taxon>Squamata</taxon>
        <taxon>Bifurcata</taxon>
        <taxon>Unidentata</taxon>
        <taxon>Episquamata</taxon>
        <taxon>Toxicofera</taxon>
        <taxon>Serpentes</taxon>
        <taxon>Colubroidea</taxon>
        <taxon>Colubridae</taxon>
        <taxon>Colubrinae</taxon>
        <taxon>Pantherophis</taxon>
    </lineage>
</organism>
<protein>
    <submittedName>
        <fullName evidence="3">Basic salivary proline-rich protein 2-like</fullName>
    </submittedName>
</protein>
<keyword evidence="2" id="KW-1185">Reference proteome</keyword>
<feature type="compositionally biased region" description="Low complexity" evidence="1">
    <location>
        <begin position="436"/>
        <end position="458"/>
    </location>
</feature>
<feature type="compositionally biased region" description="Basic and acidic residues" evidence="1">
    <location>
        <begin position="461"/>
        <end position="470"/>
    </location>
</feature>
<dbReference type="RefSeq" id="XP_060547524.1">
    <property type="nucleotide sequence ID" value="XM_060691541.1"/>
</dbReference>
<accession>A0ABM3ZGM5</accession>
<gene>
    <name evidence="3" type="primary">LOC132711791</name>
</gene>
<feature type="compositionally biased region" description="Low complexity" evidence="1">
    <location>
        <begin position="68"/>
        <end position="83"/>
    </location>
</feature>